<dbReference type="OrthoDB" id="2100128at2759"/>
<dbReference type="PANTHER" id="PTHR39398:SF1">
    <property type="entry name" value="CSN8_PSMD8_EIF3K DOMAIN-CONTAINING PROTEIN"/>
    <property type="match status" value="1"/>
</dbReference>
<dbReference type="EMBL" id="CH981529">
    <property type="protein sequence ID" value="EDK46333.1"/>
    <property type="molecule type" value="Genomic_DNA"/>
</dbReference>
<gene>
    <name evidence="2" type="ORF">LELG_04514</name>
</gene>
<organism evidence="2 3">
    <name type="scientific">Lodderomyces elongisporus (strain ATCC 11503 / CBS 2605 / JCM 1781 / NBRC 1676 / NRRL YB-4239)</name>
    <name type="common">Yeast</name>
    <name type="synonym">Saccharomyces elongisporus</name>
    <dbReference type="NCBI Taxonomy" id="379508"/>
    <lineage>
        <taxon>Eukaryota</taxon>
        <taxon>Fungi</taxon>
        <taxon>Dikarya</taxon>
        <taxon>Ascomycota</taxon>
        <taxon>Saccharomycotina</taxon>
        <taxon>Pichiomycetes</taxon>
        <taxon>Debaryomycetaceae</taxon>
        <taxon>Candida/Lodderomyces clade</taxon>
        <taxon>Lodderomyces</taxon>
    </lineage>
</organism>
<accession>A5E4H5</accession>
<proteinExistence type="predicted"/>
<feature type="region of interest" description="Disordered" evidence="1">
    <location>
        <begin position="52"/>
        <end position="100"/>
    </location>
</feature>
<dbReference type="KEGG" id="lel:PVL30_004234"/>
<feature type="compositionally biased region" description="Polar residues" evidence="1">
    <location>
        <begin position="91"/>
        <end position="100"/>
    </location>
</feature>
<evidence type="ECO:0000256" key="1">
    <source>
        <dbReference type="SAM" id="MobiDB-lite"/>
    </source>
</evidence>
<name>A5E4H5_LODEL</name>
<dbReference type="eggNOG" id="ENOG502RXZN">
    <property type="taxonomic scope" value="Eukaryota"/>
</dbReference>
<dbReference type="VEuPathDB" id="FungiDB:LELG_04514"/>
<keyword evidence="3" id="KW-1185">Reference proteome</keyword>
<feature type="compositionally biased region" description="Basic residues" evidence="1">
    <location>
        <begin position="68"/>
        <end position="81"/>
    </location>
</feature>
<reference evidence="2 3" key="1">
    <citation type="journal article" date="2009" name="Nature">
        <title>Evolution of pathogenicity and sexual reproduction in eight Candida genomes.</title>
        <authorList>
            <person name="Butler G."/>
            <person name="Rasmussen M.D."/>
            <person name="Lin M.F."/>
            <person name="Santos M.A."/>
            <person name="Sakthikumar S."/>
            <person name="Munro C.A."/>
            <person name="Rheinbay E."/>
            <person name="Grabherr M."/>
            <person name="Forche A."/>
            <person name="Reedy J.L."/>
            <person name="Agrafioti I."/>
            <person name="Arnaud M.B."/>
            <person name="Bates S."/>
            <person name="Brown A.J."/>
            <person name="Brunke S."/>
            <person name="Costanzo M.C."/>
            <person name="Fitzpatrick D.A."/>
            <person name="de Groot P.W."/>
            <person name="Harris D."/>
            <person name="Hoyer L.L."/>
            <person name="Hube B."/>
            <person name="Klis F.M."/>
            <person name="Kodira C."/>
            <person name="Lennard N."/>
            <person name="Logue M.E."/>
            <person name="Martin R."/>
            <person name="Neiman A.M."/>
            <person name="Nikolaou E."/>
            <person name="Quail M.A."/>
            <person name="Quinn J."/>
            <person name="Santos M.C."/>
            <person name="Schmitzberger F.F."/>
            <person name="Sherlock G."/>
            <person name="Shah P."/>
            <person name="Silverstein K.A."/>
            <person name="Skrzypek M.S."/>
            <person name="Soll D."/>
            <person name="Staggs R."/>
            <person name="Stansfield I."/>
            <person name="Stumpf M.P."/>
            <person name="Sudbery P.E."/>
            <person name="Srikantha T."/>
            <person name="Zeng Q."/>
            <person name="Berman J."/>
            <person name="Berriman M."/>
            <person name="Heitman J."/>
            <person name="Gow N.A."/>
            <person name="Lorenz M.C."/>
            <person name="Birren B.W."/>
            <person name="Kellis M."/>
            <person name="Cuomo C.A."/>
        </authorList>
    </citation>
    <scope>NUCLEOTIDE SEQUENCE [LARGE SCALE GENOMIC DNA]</scope>
    <source>
        <strain evidence="3">ATCC 11503 / BCRC 21390 / CBS 2605 / JCM 1781 / NBRC 1676 / NRRL YB-4239</strain>
    </source>
</reference>
<dbReference type="STRING" id="379508.A5E4H5"/>
<protein>
    <submittedName>
        <fullName evidence="2">Uncharacterized protein</fullName>
    </submittedName>
</protein>
<dbReference type="HOGENOM" id="CLU_070609_0_0_1"/>
<feature type="compositionally biased region" description="Basic and acidic residues" evidence="1">
    <location>
        <begin position="52"/>
        <end position="67"/>
    </location>
</feature>
<evidence type="ECO:0000313" key="2">
    <source>
        <dbReference type="EMBL" id="EDK46333.1"/>
    </source>
</evidence>
<dbReference type="PANTHER" id="PTHR39398">
    <property type="entry name" value="YALI0F14311P"/>
    <property type="match status" value="1"/>
</dbReference>
<sequence>MDDCLQSLIKLYNLDNTDFDNSQNYRNKVSRGDSNDTEASFAVGVLGKKDEIRNGGDSLHSSKDIYKPPHRKQARMGRHFTKKDNGDSRNSDINIHSNSHGFDTIDEEKLAQRRARFAKESKQQVNTNKYNYGFISRGEDTRLKDSAQAREEFFQYILQQFTQYTLANSTLELREFFQKLKSDDLECTTNSEVLTKNKKERNNETNISENGENNEVTLDSITMSIRKLRESLISIPPSPFHKRVFLFSVRFSQYFNHHQTYIPSVNYLLQYRAHLKLDESEVMEAAVILVLHMCHANNDPASATSLYFKYIPKRKDVLRILRCWILNDFYTWMHIYNYEVECIAIKSMMRIGLGRMLNLMVKTVSQSYFTLSKKVIQECFLPHELSYEEFHRQYSPNWQDEKNDGMITVRHRARR</sequence>
<dbReference type="GeneID" id="5231702"/>
<dbReference type="Proteomes" id="UP000001996">
    <property type="component" value="Unassembled WGS sequence"/>
</dbReference>
<dbReference type="InParanoid" id="A5E4H5"/>
<dbReference type="AlphaFoldDB" id="A5E4H5"/>
<evidence type="ECO:0000313" key="3">
    <source>
        <dbReference type="Proteomes" id="UP000001996"/>
    </source>
</evidence>
<dbReference type="OMA" id="VMEWADG"/>